<gene>
    <name evidence="2" type="ORF">BRAPAZ1V2_A09P65290.2</name>
</gene>
<feature type="chain" id="PRO_5034078537" description="Secreted protein" evidence="1">
    <location>
        <begin position="20"/>
        <end position="66"/>
    </location>
</feature>
<proteinExistence type="predicted"/>
<protein>
    <recommendedName>
        <fullName evidence="4">Secreted protein</fullName>
    </recommendedName>
</protein>
<feature type="signal peptide" evidence="1">
    <location>
        <begin position="1"/>
        <end position="19"/>
    </location>
</feature>
<sequence>MKKSSEVLSCPLCFQLCLARISGSVVACLTQSFVFLHSANSLDRLCLRFCIADHNEKATYFKSCTK</sequence>
<keyword evidence="1" id="KW-0732">Signal</keyword>
<name>A0A8D9CWB2_BRACM</name>
<accession>A0A8D9CWB2</accession>
<evidence type="ECO:0008006" key="4">
    <source>
        <dbReference type="Google" id="ProtNLM"/>
    </source>
</evidence>
<evidence type="ECO:0000256" key="1">
    <source>
        <dbReference type="SAM" id="SignalP"/>
    </source>
</evidence>
<organism evidence="2 3">
    <name type="scientific">Brassica campestris</name>
    <name type="common">Field mustard</name>
    <dbReference type="NCBI Taxonomy" id="3711"/>
    <lineage>
        <taxon>Eukaryota</taxon>
        <taxon>Viridiplantae</taxon>
        <taxon>Streptophyta</taxon>
        <taxon>Embryophyta</taxon>
        <taxon>Tracheophyta</taxon>
        <taxon>Spermatophyta</taxon>
        <taxon>Magnoliopsida</taxon>
        <taxon>eudicotyledons</taxon>
        <taxon>Gunneridae</taxon>
        <taxon>Pentapetalae</taxon>
        <taxon>rosids</taxon>
        <taxon>malvids</taxon>
        <taxon>Brassicales</taxon>
        <taxon>Brassicaceae</taxon>
        <taxon>Brassiceae</taxon>
        <taxon>Brassica</taxon>
    </lineage>
</organism>
<reference evidence="2 3" key="1">
    <citation type="submission" date="2021-07" db="EMBL/GenBank/DDBJ databases">
        <authorList>
            <consortium name="Genoscope - CEA"/>
            <person name="William W."/>
        </authorList>
    </citation>
    <scope>NUCLEOTIDE SEQUENCE [LARGE SCALE GENOMIC DNA]</scope>
</reference>
<evidence type="ECO:0000313" key="3">
    <source>
        <dbReference type="Proteomes" id="UP000694005"/>
    </source>
</evidence>
<dbReference type="Gramene" id="A09p65290.2_BraZ1">
    <property type="protein sequence ID" value="A09p65290.2_BraZ1.CDS.1"/>
    <property type="gene ID" value="A09g65290.2_BraZ1"/>
</dbReference>
<dbReference type="AlphaFoldDB" id="A0A8D9CWB2"/>
<dbReference type="EMBL" id="LS974625">
    <property type="protein sequence ID" value="CAG7866062.1"/>
    <property type="molecule type" value="Genomic_DNA"/>
</dbReference>
<evidence type="ECO:0000313" key="2">
    <source>
        <dbReference type="EMBL" id="CAG7866062.1"/>
    </source>
</evidence>
<dbReference type="Proteomes" id="UP000694005">
    <property type="component" value="Chromosome A09"/>
</dbReference>